<evidence type="ECO:0000256" key="5">
    <source>
        <dbReference type="SAM" id="Phobius"/>
    </source>
</evidence>
<dbReference type="GO" id="GO:0000032">
    <property type="term" value="P:cell wall mannoprotein biosynthetic process"/>
    <property type="evidence" value="ECO:0007669"/>
    <property type="project" value="TreeGrafter"/>
</dbReference>
<evidence type="ECO:0000256" key="1">
    <source>
        <dbReference type="ARBA" id="ARBA00007677"/>
    </source>
</evidence>
<keyword evidence="3 6" id="KW-0808">Transferase</keyword>
<feature type="transmembrane region" description="Helical" evidence="5">
    <location>
        <begin position="21"/>
        <end position="41"/>
    </location>
</feature>
<proteinExistence type="inferred from homology"/>
<name>A0A5J5F4S0_9PEZI</name>
<dbReference type="GO" id="GO:0016020">
    <property type="term" value="C:membrane"/>
    <property type="evidence" value="ECO:0007669"/>
    <property type="project" value="InterPro"/>
</dbReference>
<comment type="caution">
    <text evidence="6">The sequence shown here is derived from an EMBL/GenBank/DDBJ whole genome shotgun (WGS) entry which is preliminary data.</text>
</comment>
<dbReference type="GO" id="GO:0000026">
    <property type="term" value="F:alpha-1,2-mannosyltransferase activity"/>
    <property type="evidence" value="ECO:0007669"/>
    <property type="project" value="TreeGrafter"/>
</dbReference>
<gene>
    <name evidence="6" type="ORF">FN846DRAFT_413763</name>
</gene>
<dbReference type="OrthoDB" id="439943at2759"/>
<accession>A0A5J5F4S0</accession>
<evidence type="ECO:0000256" key="3">
    <source>
        <dbReference type="ARBA" id="ARBA00022679"/>
    </source>
</evidence>
<dbReference type="SUPFAM" id="SSF53448">
    <property type="entry name" value="Nucleotide-diphospho-sugar transferases"/>
    <property type="match status" value="1"/>
</dbReference>
<comment type="similarity">
    <text evidence="1">Belongs to the glycosyltransferase 15 family.</text>
</comment>
<dbReference type="Pfam" id="PF01793">
    <property type="entry name" value="Glyco_transf_15"/>
    <property type="match status" value="1"/>
</dbReference>
<evidence type="ECO:0000256" key="4">
    <source>
        <dbReference type="SAM" id="MobiDB-lite"/>
    </source>
</evidence>
<keyword evidence="5" id="KW-0472">Membrane</keyword>
<evidence type="ECO:0000256" key="2">
    <source>
        <dbReference type="ARBA" id="ARBA00022676"/>
    </source>
</evidence>
<dbReference type="GO" id="GO:0006487">
    <property type="term" value="P:protein N-linked glycosylation"/>
    <property type="evidence" value="ECO:0007669"/>
    <property type="project" value="TreeGrafter"/>
</dbReference>
<sequence>MDGKFTLLPRRGGSLRGSLPKFLIAIILLCTVLVWLAGSVYRRDTLASAPLAADRPTPTHISYEPDSISGFVETPAPPPVEEQPTTPNSKVGLKHWWGVESPYHFRGEGPRNRTQIGREKASLVMLVRNRELKDALSAMKDIEDRFNRHYRYPWTFFNDEPFSEEFKLHTSRMASGEVQYGLIPKEHWSLPTNIDEKKFREKMKEMADKKIIYGGSESYRHMCRYNSGFFWQSPLLKDFDWYWRVEPSTSFYCDQLYDPFTFMRENGKRYSFVMTMYEFRATIETLWSSTREFAKKHPEYIAEDNSLGFIVDDYKDKNSLFKKDFNLCHFWSNFEIADLNLWRSQAYRDYFAFLDAKGGFFYERWGDAPVHSIAASLFLPKDQIHFFHDIGYRHPPYKRCPQDDESTDYGRCQCPFNKGESFDFDGYSCQKRWWKFHNQDDSGNPIPSYKIPDF</sequence>
<keyword evidence="2" id="KW-0328">Glycosyltransferase</keyword>
<dbReference type="InParanoid" id="A0A5J5F4S0"/>
<feature type="region of interest" description="Disordered" evidence="4">
    <location>
        <begin position="64"/>
        <end position="91"/>
    </location>
</feature>
<keyword evidence="5" id="KW-0812">Transmembrane</keyword>
<evidence type="ECO:0000313" key="7">
    <source>
        <dbReference type="Proteomes" id="UP000326924"/>
    </source>
</evidence>
<protein>
    <submittedName>
        <fullName evidence="6">Nucleotide-diphospho-sugar transferase</fullName>
    </submittedName>
</protein>
<dbReference type="Gene3D" id="3.90.550.10">
    <property type="entry name" value="Spore Coat Polysaccharide Biosynthesis Protein SpsA, Chain A"/>
    <property type="match status" value="1"/>
</dbReference>
<reference evidence="6 7" key="1">
    <citation type="submission" date="2019-09" db="EMBL/GenBank/DDBJ databases">
        <title>Draft genome of the ectomycorrhizal ascomycete Sphaerosporella brunnea.</title>
        <authorList>
            <consortium name="DOE Joint Genome Institute"/>
            <person name="Benucci G.M."/>
            <person name="Marozzi G."/>
            <person name="Antonielli L."/>
            <person name="Sanchez S."/>
            <person name="Marco P."/>
            <person name="Wang X."/>
            <person name="Falini L.B."/>
            <person name="Barry K."/>
            <person name="Haridas S."/>
            <person name="Lipzen A."/>
            <person name="Labutti K."/>
            <person name="Grigoriev I.V."/>
            <person name="Murat C."/>
            <person name="Martin F."/>
            <person name="Albertini E."/>
            <person name="Donnini D."/>
            <person name="Bonito G."/>
        </authorList>
    </citation>
    <scope>NUCLEOTIDE SEQUENCE [LARGE SCALE GENOMIC DNA]</scope>
    <source>
        <strain evidence="6 7">Sb_GMNB300</strain>
    </source>
</reference>
<dbReference type="EMBL" id="VXIS01000034">
    <property type="protein sequence ID" value="KAA8911544.1"/>
    <property type="molecule type" value="Genomic_DNA"/>
</dbReference>
<evidence type="ECO:0000313" key="6">
    <source>
        <dbReference type="EMBL" id="KAA8911544.1"/>
    </source>
</evidence>
<dbReference type="FunFam" id="3.90.550.10:FF:000051">
    <property type="entry name" value="Alpha-1,2-mannosyltransferase (Ktr4)"/>
    <property type="match status" value="1"/>
</dbReference>
<dbReference type="PANTHER" id="PTHR31121:SF10">
    <property type="entry name" value="MANNOSYLTRANSFERASE KTR2-RELATED"/>
    <property type="match status" value="1"/>
</dbReference>
<keyword evidence="5" id="KW-1133">Transmembrane helix</keyword>
<dbReference type="GO" id="GO:0005794">
    <property type="term" value="C:Golgi apparatus"/>
    <property type="evidence" value="ECO:0007669"/>
    <property type="project" value="TreeGrafter"/>
</dbReference>
<dbReference type="GO" id="GO:0006493">
    <property type="term" value="P:protein O-linked glycosylation"/>
    <property type="evidence" value="ECO:0007669"/>
    <property type="project" value="TreeGrafter"/>
</dbReference>
<dbReference type="InterPro" id="IPR002685">
    <property type="entry name" value="Glyco_trans_15"/>
</dbReference>
<dbReference type="InterPro" id="IPR029044">
    <property type="entry name" value="Nucleotide-diphossugar_trans"/>
</dbReference>
<dbReference type="AlphaFoldDB" id="A0A5J5F4S0"/>
<dbReference type="Proteomes" id="UP000326924">
    <property type="component" value="Unassembled WGS sequence"/>
</dbReference>
<organism evidence="6 7">
    <name type="scientific">Sphaerosporella brunnea</name>
    <dbReference type="NCBI Taxonomy" id="1250544"/>
    <lineage>
        <taxon>Eukaryota</taxon>
        <taxon>Fungi</taxon>
        <taxon>Dikarya</taxon>
        <taxon>Ascomycota</taxon>
        <taxon>Pezizomycotina</taxon>
        <taxon>Pezizomycetes</taxon>
        <taxon>Pezizales</taxon>
        <taxon>Pyronemataceae</taxon>
        <taxon>Sphaerosporella</taxon>
    </lineage>
</organism>
<keyword evidence="7" id="KW-1185">Reference proteome</keyword>
<dbReference type="PANTHER" id="PTHR31121">
    <property type="entry name" value="ALPHA-1,2 MANNOSYLTRANSFERASE KTR1"/>
    <property type="match status" value="1"/>
</dbReference>